<dbReference type="STRING" id="65489.A0A0D3F9Z8"/>
<feature type="transmembrane region" description="Helical" evidence="2">
    <location>
        <begin position="231"/>
        <end position="254"/>
    </location>
</feature>
<evidence type="ECO:0000256" key="1">
    <source>
        <dbReference type="SAM" id="MobiDB-lite"/>
    </source>
</evidence>
<dbReference type="PaxDb" id="65489-OBART02G30990.1"/>
<dbReference type="eggNOG" id="KOG0800">
    <property type="taxonomic scope" value="Eukaryota"/>
</dbReference>
<feature type="region of interest" description="Disordered" evidence="1">
    <location>
        <begin position="120"/>
        <end position="153"/>
    </location>
</feature>
<evidence type="ECO:0000313" key="3">
    <source>
        <dbReference type="EnsemblPlants" id="OBART02G30990.1"/>
    </source>
</evidence>
<dbReference type="Gramene" id="OBART02G30990.1">
    <property type="protein sequence ID" value="OBART02G30990.1"/>
    <property type="gene ID" value="OBART02G30990"/>
</dbReference>
<protein>
    <submittedName>
        <fullName evidence="3">Uncharacterized protein</fullName>
    </submittedName>
</protein>
<dbReference type="EnsemblPlants" id="OBART02G30990.1">
    <property type="protein sequence ID" value="OBART02G30990.1"/>
    <property type="gene ID" value="OBART02G30990"/>
</dbReference>
<reference evidence="3" key="1">
    <citation type="journal article" date="2009" name="Rice">
        <title>De Novo Next Generation Sequencing of Plant Genomes.</title>
        <authorList>
            <person name="Rounsley S."/>
            <person name="Marri P.R."/>
            <person name="Yu Y."/>
            <person name="He R."/>
            <person name="Sisneros N."/>
            <person name="Goicoechea J.L."/>
            <person name="Lee S.J."/>
            <person name="Angelova A."/>
            <person name="Kudrna D."/>
            <person name="Luo M."/>
            <person name="Affourtit J."/>
            <person name="Desany B."/>
            <person name="Knight J."/>
            <person name="Niazi F."/>
            <person name="Egholm M."/>
            <person name="Wing R.A."/>
        </authorList>
    </citation>
    <scope>NUCLEOTIDE SEQUENCE [LARGE SCALE GENOMIC DNA]</scope>
    <source>
        <strain evidence="3">cv. IRGC 105608</strain>
    </source>
</reference>
<evidence type="ECO:0000313" key="4">
    <source>
        <dbReference type="Proteomes" id="UP000026960"/>
    </source>
</evidence>
<feature type="transmembrane region" description="Helical" evidence="2">
    <location>
        <begin position="293"/>
        <end position="316"/>
    </location>
</feature>
<keyword evidence="2" id="KW-0812">Transmembrane</keyword>
<feature type="transmembrane region" description="Helical" evidence="2">
    <location>
        <begin position="203"/>
        <end position="225"/>
    </location>
</feature>
<organism evidence="3">
    <name type="scientific">Oryza barthii</name>
    <dbReference type="NCBI Taxonomy" id="65489"/>
    <lineage>
        <taxon>Eukaryota</taxon>
        <taxon>Viridiplantae</taxon>
        <taxon>Streptophyta</taxon>
        <taxon>Embryophyta</taxon>
        <taxon>Tracheophyta</taxon>
        <taxon>Spermatophyta</taxon>
        <taxon>Magnoliopsida</taxon>
        <taxon>Liliopsida</taxon>
        <taxon>Poales</taxon>
        <taxon>Poaceae</taxon>
        <taxon>BOP clade</taxon>
        <taxon>Oryzoideae</taxon>
        <taxon>Oryzeae</taxon>
        <taxon>Oryzinae</taxon>
        <taxon>Oryza</taxon>
    </lineage>
</organism>
<sequence>MANDSSSFPRSLLIPLAAGGCSDDDDGYDEGPSDTVSFPSFWPPFPAILSDSDSDVALFPPPPPHVDHCPAPQGAASAFFGLGFREEDDHDGGEWAPPGEVELPLCWDCLQLEEPDHQRWDIGVNGGGGDEWEQGETKNGEKMVSNNKDDNDDDVEAGLTVAAAAATRSSPDQPSPWWDDEAIWLRWEELTSSEQIRKLRTTVTVLLCVSVVIGLCAAAAQAMFVPATTTALSSAGVGVLFFLAPFSLYMRLMLRPCLVEDMHRGTLACLVAAPVLLHAAAVAYLQLMGRGQVAFAALGVWLVDVAAAAALGWCFWNDRR</sequence>
<proteinExistence type="predicted"/>
<keyword evidence="4" id="KW-1185">Reference proteome</keyword>
<keyword evidence="2" id="KW-0472">Membrane</keyword>
<keyword evidence="2" id="KW-1133">Transmembrane helix</keyword>
<name>A0A0D3F9Z8_9ORYZ</name>
<accession>A0A0D3F9Z8</accession>
<dbReference type="HOGENOM" id="CLU_869787_0_0_1"/>
<dbReference type="AlphaFoldDB" id="A0A0D3F9Z8"/>
<feature type="transmembrane region" description="Helical" evidence="2">
    <location>
        <begin position="266"/>
        <end position="287"/>
    </location>
</feature>
<evidence type="ECO:0000256" key="2">
    <source>
        <dbReference type="SAM" id="Phobius"/>
    </source>
</evidence>
<reference evidence="3" key="2">
    <citation type="submission" date="2015-03" db="UniProtKB">
        <authorList>
            <consortium name="EnsemblPlants"/>
        </authorList>
    </citation>
    <scope>IDENTIFICATION</scope>
</reference>
<dbReference type="Proteomes" id="UP000026960">
    <property type="component" value="Chromosome 2"/>
</dbReference>